<dbReference type="SUPFAM" id="SSF53067">
    <property type="entry name" value="Actin-like ATPase domain"/>
    <property type="match status" value="2"/>
</dbReference>
<dbReference type="STRING" id="1168035.SAMN05444280_11170"/>
<dbReference type="CDD" id="cd24032">
    <property type="entry name" value="ASKHA_NBD_TsaB"/>
    <property type="match status" value="1"/>
</dbReference>
<proteinExistence type="predicted"/>
<evidence type="ECO:0000259" key="1">
    <source>
        <dbReference type="Pfam" id="PF00814"/>
    </source>
</evidence>
<dbReference type="Gene3D" id="3.30.420.40">
    <property type="match status" value="2"/>
</dbReference>
<sequence length="238" mass="26378">MALILNIETSTEVCSVNVSENGNLLFEKESREGLNHSELLTVFIEELFNDNNLVINSIDAVAVSKGPGSYTGLRIGVSVAKGLCYALGKPLIGIGTLEAMGIYTSQNAENYLPEASTEKNLLFCPMIDARRMEVYTALYNTKSEVVEPVSAKIIDDNSFSTQLQVNKILFFGNGARKCKKALNHPNALFLGPEKASARFMQKLAVEKYNKNIFEDVAYFEPFYLKNFIATVPKNKLIE</sequence>
<accession>A0A1M6GPK6</accession>
<evidence type="ECO:0000313" key="2">
    <source>
        <dbReference type="EMBL" id="SHJ11925.1"/>
    </source>
</evidence>
<organism evidence="2 3">
    <name type="scientific">Tangfeifania diversioriginum</name>
    <dbReference type="NCBI Taxonomy" id="1168035"/>
    <lineage>
        <taxon>Bacteria</taxon>
        <taxon>Pseudomonadati</taxon>
        <taxon>Bacteroidota</taxon>
        <taxon>Bacteroidia</taxon>
        <taxon>Marinilabiliales</taxon>
        <taxon>Prolixibacteraceae</taxon>
        <taxon>Tangfeifania</taxon>
    </lineage>
</organism>
<dbReference type="GO" id="GO:0005829">
    <property type="term" value="C:cytosol"/>
    <property type="evidence" value="ECO:0007669"/>
    <property type="project" value="TreeGrafter"/>
</dbReference>
<reference evidence="2 3" key="1">
    <citation type="submission" date="2016-11" db="EMBL/GenBank/DDBJ databases">
        <authorList>
            <person name="Jaros S."/>
            <person name="Januszkiewicz K."/>
            <person name="Wedrychowicz H."/>
        </authorList>
    </citation>
    <scope>NUCLEOTIDE SEQUENCE [LARGE SCALE GENOMIC DNA]</scope>
    <source>
        <strain evidence="2 3">DSM 27063</strain>
    </source>
</reference>
<dbReference type="RefSeq" id="WP_073168495.1">
    <property type="nucleotide sequence ID" value="NZ_FQZE01000011.1"/>
</dbReference>
<dbReference type="AlphaFoldDB" id="A0A1M6GPK6"/>
<name>A0A1M6GPK6_9BACT</name>
<dbReference type="Pfam" id="PF00814">
    <property type="entry name" value="TsaD"/>
    <property type="match status" value="1"/>
</dbReference>
<dbReference type="InterPro" id="IPR000905">
    <property type="entry name" value="Gcp-like_dom"/>
</dbReference>
<dbReference type="NCBIfam" id="TIGR03725">
    <property type="entry name" value="T6A_YeaZ"/>
    <property type="match status" value="1"/>
</dbReference>
<keyword evidence="3" id="KW-1185">Reference proteome</keyword>
<protein>
    <submittedName>
        <fullName evidence="2">tRNA threonylcarbamoyladenosine biosynthesis protein TsaB</fullName>
    </submittedName>
</protein>
<evidence type="ECO:0000313" key="3">
    <source>
        <dbReference type="Proteomes" id="UP000184050"/>
    </source>
</evidence>
<feature type="domain" description="Gcp-like" evidence="1">
    <location>
        <begin position="35"/>
        <end position="217"/>
    </location>
</feature>
<dbReference type="OrthoDB" id="9784166at2"/>
<dbReference type="PANTHER" id="PTHR11735">
    <property type="entry name" value="TRNA N6-ADENOSINE THREONYLCARBAMOYLTRANSFERASE"/>
    <property type="match status" value="1"/>
</dbReference>
<dbReference type="EMBL" id="FQZE01000011">
    <property type="protein sequence ID" value="SHJ11925.1"/>
    <property type="molecule type" value="Genomic_DNA"/>
</dbReference>
<dbReference type="Proteomes" id="UP000184050">
    <property type="component" value="Unassembled WGS sequence"/>
</dbReference>
<dbReference type="GO" id="GO:0002949">
    <property type="term" value="P:tRNA threonylcarbamoyladenosine modification"/>
    <property type="evidence" value="ECO:0007669"/>
    <property type="project" value="InterPro"/>
</dbReference>
<gene>
    <name evidence="2" type="ORF">SAMN05444280_11170</name>
</gene>
<dbReference type="PANTHER" id="PTHR11735:SF11">
    <property type="entry name" value="TRNA THREONYLCARBAMOYLADENOSINE BIOSYNTHESIS PROTEIN TSAB"/>
    <property type="match status" value="1"/>
</dbReference>
<dbReference type="InterPro" id="IPR022496">
    <property type="entry name" value="T6A_TsaB"/>
</dbReference>
<dbReference type="InterPro" id="IPR043129">
    <property type="entry name" value="ATPase_NBD"/>
</dbReference>